<gene>
    <name evidence="1" type="ORF">CROQUDRAFT_50668</name>
</gene>
<dbReference type="AlphaFoldDB" id="A0A9P6T843"/>
<protein>
    <submittedName>
        <fullName evidence="1">Uncharacterized protein</fullName>
    </submittedName>
</protein>
<dbReference type="EMBL" id="MU167358">
    <property type="protein sequence ID" value="KAG0142149.1"/>
    <property type="molecule type" value="Genomic_DNA"/>
</dbReference>
<proteinExistence type="predicted"/>
<sequence length="68" mass="7396">VIRSVEGRKSFAGVPPTEIVRRVNLALEKVNAMVVNKRIEVKGAASLPSGCVKFSTATHLEANRLLEH</sequence>
<comment type="caution">
    <text evidence="1">The sequence shown here is derived from an EMBL/GenBank/DDBJ whole genome shotgun (WGS) entry which is preliminary data.</text>
</comment>
<accession>A0A9P6T843</accession>
<evidence type="ECO:0000313" key="1">
    <source>
        <dbReference type="EMBL" id="KAG0142149.1"/>
    </source>
</evidence>
<feature type="non-terminal residue" evidence="1">
    <location>
        <position position="1"/>
    </location>
</feature>
<reference evidence="1" key="1">
    <citation type="submission" date="2013-11" db="EMBL/GenBank/DDBJ databases">
        <title>Genome sequence of the fusiform rust pathogen reveals effectors for host alternation and coevolution with pine.</title>
        <authorList>
            <consortium name="DOE Joint Genome Institute"/>
            <person name="Smith K."/>
            <person name="Pendleton A."/>
            <person name="Kubisiak T."/>
            <person name="Anderson C."/>
            <person name="Salamov A."/>
            <person name="Aerts A."/>
            <person name="Riley R."/>
            <person name="Clum A."/>
            <person name="Lindquist E."/>
            <person name="Ence D."/>
            <person name="Campbell M."/>
            <person name="Kronenberg Z."/>
            <person name="Feau N."/>
            <person name="Dhillon B."/>
            <person name="Hamelin R."/>
            <person name="Burleigh J."/>
            <person name="Smith J."/>
            <person name="Yandell M."/>
            <person name="Nelson C."/>
            <person name="Grigoriev I."/>
            <person name="Davis J."/>
        </authorList>
    </citation>
    <scope>NUCLEOTIDE SEQUENCE</scope>
    <source>
        <strain evidence="1">G11</strain>
    </source>
</reference>
<dbReference type="Proteomes" id="UP000886653">
    <property type="component" value="Unassembled WGS sequence"/>
</dbReference>
<name>A0A9P6T843_9BASI</name>
<evidence type="ECO:0000313" key="2">
    <source>
        <dbReference type="Proteomes" id="UP000886653"/>
    </source>
</evidence>
<organism evidence="1 2">
    <name type="scientific">Cronartium quercuum f. sp. fusiforme G11</name>
    <dbReference type="NCBI Taxonomy" id="708437"/>
    <lineage>
        <taxon>Eukaryota</taxon>
        <taxon>Fungi</taxon>
        <taxon>Dikarya</taxon>
        <taxon>Basidiomycota</taxon>
        <taxon>Pucciniomycotina</taxon>
        <taxon>Pucciniomycetes</taxon>
        <taxon>Pucciniales</taxon>
        <taxon>Coleosporiaceae</taxon>
        <taxon>Cronartium</taxon>
    </lineage>
</organism>
<keyword evidence="2" id="KW-1185">Reference proteome</keyword>